<dbReference type="Gene3D" id="3.20.20.60">
    <property type="entry name" value="Phosphoenolpyruvate-binding domains"/>
    <property type="match status" value="1"/>
</dbReference>
<dbReference type="AlphaFoldDB" id="A0A0L9TXA9"/>
<dbReference type="InterPro" id="IPR015813">
    <property type="entry name" value="Pyrv/PenolPyrv_kinase-like_dom"/>
</dbReference>
<dbReference type="GO" id="GO:0003824">
    <property type="term" value="F:catalytic activity"/>
    <property type="evidence" value="ECO:0007669"/>
    <property type="project" value="InterPro"/>
</dbReference>
<evidence type="ECO:0000313" key="1">
    <source>
        <dbReference type="EMBL" id="KOM35141.1"/>
    </source>
</evidence>
<evidence type="ECO:0000313" key="2">
    <source>
        <dbReference type="Proteomes" id="UP000053144"/>
    </source>
</evidence>
<organism evidence="1 2">
    <name type="scientific">Phaseolus angularis</name>
    <name type="common">Azuki bean</name>
    <name type="synonym">Vigna angularis</name>
    <dbReference type="NCBI Taxonomy" id="3914"/>
    <lineage>
        <taxon>Eukaryota</taxon>
        <taxon>Viridiplantae</taxon>
        <taxon>Streptophyta</taxon>
        <taxon>Embryophyta</taxon>
        <taxon>Tracheophyta</taxon>
        <taxon>Spermatophyta</taxon>
        <taxon>Magnoliopsida</taxon>
        <taxon>eudicotyledons</taxon>
        <taxon>Gunneridae</taxon>
        <taxon>Pentapetalae</taxon>
        <taxon>rosids</taxon>
        <taxon>fabids</taxon>
        <taxon>Fabales</taxon>
        <taxon>Fabaceae</taxon>
        <taxon>Papilionoideae</taxon>
        <taxon>50 kb inversion clade</taxon>
        <taxon>NPAAA clade</taxon>
        <taxon>indigoferoid/millettioid clade</taxon>
        <taxon>Phaseoleae</taxon>
        <taxon>Vigna</taxon>
    </lineage>
</organism>
<reference evidence="2" key="1">
    <citation type="journal article" date="2015" name="Proc. Natl. Acad. Sci. U.S.A.">
        <title>Genome sequencing of adzuki bean (Vigna angularis) provides insight into high starch and low fat accumulation and domestication.</title>
        <authorList>
            <person name="Yang K."/>
            <person name="Tian Z."/>
            <person name="Chen C."/>
            <person name="Luo L."/>
            <person name="Zhao B."/>
            <person name="Wang Z."/>
            <person name="Yu L."/>
            <person name="Li Y."/>
            <person name="Sun Y."/>
            <person name="Li W."/>
            <person name="Chen Y."/>
            <person name="Li Y."/>
            <person name="Zhang Y."/>
            <person name="Ai D."/>
            <person name="Zhao J."/>
            <person name="Shang C."/>
            <person name="Ma Y."/>
            <person name="Wu B."/>
            <person name="Wang M."/>
            <person name="Gao L."/>
            <person name="Sun D."/>
            <person name="Zhang P."/>
            <person name="Guo F."/>
            <person name="Wang W."/>
            <person name="Li Y."/>
            <person name="Wang J."/>
            <person name="Varshney R.K."/>
            <person name="Wang J."/>
            <person name="Ling H.Q."/>
            <person name="Wan P."/>
        </authorList>
    </citation>
    <scope>NUCLEOTIDE SEQUENCE</scope>
    <source>
        <strain evidence="2">cv. Jingnong 6</strain>
    </source>
</reference>
<dbReference type="EMBL" id="CM003372">
    <property type="protein sequence ID" value="KOM35141.1"/>
    <property type="molecule type" value="Genomic_DNA"/>
</dbReference>
<name>A0A0L9TXA9_PHAAN</name>
<dbReference type="PANTHER" id="PTHR42905:SF2">
    <property type="entry name" value="PHOSPHOENOLPYRUVATE CARBOXYLASE FAMILY PROTEIN"/>
    <property type="match status" value="1"/>
</dbReference>
<dbReference type="Proteomes" id="UP000053144">
    <property type="component" value="Chromosome 2"/>
</dbReference>
<dbReference type="Gramene" id="KOM35141">
    <property type="protein sequence ID" value="KOM35141"/>
    <property type="gene ID" value="LR48_Vigan02g129100"/>
</dbReference>
<dbReference type="InterPro" id="IPR040442">
    <property type="entry name" value="Pyrv_kinase-like_dom_sf"/>
</dbReference>
<dbReference type="SUPFAM" id="SSF51621">
    <property type="entry name" value="Phosphoenolpyruvate/pyruvate domain"/>
    <property type="match status" value="1"/>
</dbReference>
<proteinExistence type="predicted"/>
<protein>
    <submittedName>
        <fullName evidence="1">Uncharacterized protein</fullName>
    </submittedName>
</protein>
<dbReference type="STRING" id="3914.A0A0L9TXA9"/>
<dbReference type="PANTHER" id="PTHR42905">
    <property type="entry name" value="PHOSPHOENOLPYRUVATE CARBOXYLASE"/>
    <property type="match status" value="1"/>
</dbReference>
<gene>
    <name evidence="1" type="ORF">LR48_Vigan02g129100</name>
</gene>
<sequence length="139" mass="15768">MACTDDRQFVSFEEALIRCSAFANVGADFLFIEALASIEEMELFVKFLSMFLNWLLDGGKPLDGRSWDRVACGYHADNDTEKAIQAMKKVVSKNLAGRKPVPVTLVACVKYLKEMGDLDLDLEILKSCIEKYWCYCMFV</sequence>
<accession>A0A0L9TXA9</accession>